<feature type="transmembrane region" description="Helical" evidence="1">
    <location>
        <begin position="43"/>
        <end position="63"/>
    </location>
</feature>
<name>A0AA91FK73_FAUOS</name>
<reference evidence="2" key="1">
    <citation type="submission" date="2016-06" db="EMBL/GenBank/DDBJ databases">
        <title>Draft genome of Moraxella osloensis CCUG 67237.</title>
        <authorList>
            <person name="Salva-Serra F."/>
            <person name="Engstrom-Jakobsson H."/>
            <person name="Thorell K."/>
            <person name="Gonzales-Siles L."/>
            <person name="Karlsson R."/>
            <person name="Boulund F."/>
            <person name="Engstrand L."/>
            <person name="Kristiansson E."/>
            <person name="Moore E."/>
        </authorList>
    </citation>
    <scope>NUCLEOTIDE SEQUENCE [LARGE SCALE GENOMIC DNA]</scope>
    <source>
        <strain evidence="2">CCUG 67237</strain>
    </source>
</reference>
<keyword evidence="1" id="KW-1133">Transmembrane helix</keyword>
<gene>
    <name evidence="2" type="ORF">A9299_03805</name>
</gene>
<accession>A0AA91FK73</accession>
<dbReference type="InterPro" id="IPR008407">
    <property type="entry name" value="Brnchd-chn_aa_trnsp_AzlD"/>
</dbReference>
<protein>
    <recommendedName>
        <fullName evidence="3">AzlD domain-containing protein</fullName>
    </recommendedName>
</protein>
<proteinExistence type="predicted"/>
<evidence type="ECO:0000313" key="2">
    <source>
        <dbReference type="EMBL" id="OBX62338.1"/>
    </source>
</evidence>
<keyword evidence="1" id="KW-0472">Membrane</keyword>
<dbReference type="EMBL" id="LZMT01000034">
    <property type="protein sequence ID" value="OBX62338.1"/>
    <property type="molecule type" value="Genomic_DNA"/>
</dbReference>
<sequence>MNTPPDNFYLIAATFAMALVTFLTRLTPIILPKRLLDAPLLLAVNKALPLSVMTLLILTSLHWQQQPKPMPNPMIVSLGLSPLLVAEILALVVVLLSYHWKKQLLLSMLVGIASLNGFLWVLNLIGFR</sequence>
<evidence type="ECO:0008006" key="3">
    <source>
        <dbReference type="Google" id="ProtNLM"/>
    </source>
</evidence>
<feature type="transmembrane region" description="Helical" evidence="1">
    <location>
        <begin position="75"/>
        <end position="98"/>
    </location>
</feature>
<keyword evidence="1" id="KW-0812">Transmembrane</keyword>
<comment type="caution">
    <text evidence="2">The sequence shown here is derived from an EMBL/GenBank/DDBJ whole genome shotgun (WGS) entry which is preliminary data.</text>
</comment>
<feature type="transmembrane region" description="Helical" evidence="1">
    <location>
        <begin position="104"/>
        <end position="125"/>
    </location>
</feature>
<dbReference type="Pfam" id="PF05437">
    <property type="entry name" value="AzlD"/>
    <property type="match status" value="1"/>
</dbReference>
<organism evidence="2">
    <name type="scientific">Faucicola osloensis</name>
    <name type="common">Moraxella osloensis</name>
    <dbReference type="NCBI Taxonomy" id="34062"/>
    <lineage>
        <taxon>Bacteria</taxon>
        <taxon>Pseudomonadati</taxon>
        <taxon>Pseudomonadota</taxon>
        <taxon>Gammaproteobacteria</taxon>
        <taxon>Moraxellales</taxon>
        <taxon>Moraxellaceae</taxon>
        <taxon>Faucicola</taxon>
    </lineage>
</organism>
<dbReference type="AlphaFoldDB" id="A0AA91FK73"/>
<feature type="transmembrane region" description="Helical" evidence="1">
    <location>
        <begin position="7"/>
        <end position="31"/>
    </location>
</feature>
<evidence type="ECO:0000256" key="1">
    <source>
        <dbReference type="SAM" id="Phobius"/>
    </source>
</evidence>